<dbReference type="GO" id="GO:0005524">
    <property type="term" value="F:ATP binding"/>
    <property type="evidence" value="ECO:0007669"/>
    <property type="project" value="UniProtKB-UniRule"/>
</dbReference>
<sequence length="716" mass="80087">MKPLLHATTASKPFVLIDSISNFPPNIKSPVMAASPYCHKSHLHHASFHVTLALLLHVLVMSGAAPLAFNHQQFGEIGNTFNISGDAHPENQVLQLTRPEKDSFGRLIYSKQLHLWDNNSTKVTDFTTHFSFTINTPNKTYHGDGITFFLAKPNFPPPDPRDGSGIGLGNRAQLFDPNFSKENPFVAVEFDTFANDWDPKYHHVGIDVNAINTSDTIEWFTSMDQRGYDAVVSYNSSSNQLSVTVTGYKDNITIKQNLSAIVNLRDVLPEWVEFGFSSATGYFFEDHTLSSWSFYSTLDLEPHKGKSKAGLVIGLSVGAGVIICVLVLAYCLVRWKQRNRGMKDVFQFAIEMDNDFERISLPRKFSYGELVSATSNFAKENKIGEGGFGEVYRGFVRDLNISVAIKRISPRSRQGVKEYASEVKIISQLRHKNLVQLFGWCHQHNDLLLIYEFVENGSLDSFLFKGKGKLTWAVRYNIARGLASALLYLHEEWEQCVLHRDIKSSNVMLDFNFNAKLGDFGLARLMDHGMGSKTTGLAGTIGYLSPEAATRGKAGKESDVYSFGVVALEIACGRKAIEPSLNEQHIYLVDWVCELYGKDELLKAADPRLFGDFDEKEMERLIIVGLWCTHTDYLLRPIIRQAVQVLNFEAPLPTLPSHVPDSTYNTSFTSTPSENHLFVNNQPVSSIESNSTLNESSQSSSTFEVISAEAVLLHTY</sequence>
<comment type="caution">
    <text evidence="26">The sequence shown here is derived from an EMBL/GenBank/DDBJ whole genome shotgun (WGS) entry which is preliminary data.</text>
</comment>
<comment type="subunit">
    <text evidence="22">Interacts with ABCG40.</text>
</comment>
<keyword evidence="17 24" id="KW-0472">Membrane</keyword>
<keyword evidence="6" id="KW-1003">Cell membrane</keyword>
<evidence type="ECO:0000256" key="7">
    <source>
        <dbReference type="ARBA" id="ARBA00022527"/>
    </source>
</evidence>
<dbReference type="SUPFAM" id="SSF56112">
    <property type="entry name" value="Protein kinase-like (PK-like)"/>
    <property type="match status" value="1"/>
</dbReference>
<evidence type="ECO:0000256" key="15">
    <source>
        <dbReference type="ARBA" id="ARBA00022840"/>
    </source>
</evidence>
<evidence type="ECO:0000313" key="26">
    <source>
        <dbReference type="EMBL" id="KAK7319514.1"/>
    </source>
</evidence>
<dbReference type="PROSITE" id="PS50011">
    <property type="entry name" value="PROTEIN_KINASE_DOM"/>
    <property type="match status" value="1"/>
</dbReference>
<gene>
    <name evidence="26" type="ORF">RJT34_04235</name>
</gene>
<dbReference type="EC" id="2.7.11.1" evidence="5"/>
<accession>A0AAN9KLL7</accession>
<keyword evidence="8" id="KW-0808">Transferase</keyword>
<dbReference type="FunFam" id="1.10.510.10:FF:000240">
    <property type="entry name" value="Lectin-domain containing receptor kinase A4.3"/>
    <property type="match status" value="1"/>
</dbReference>
<dbReference type="CDD" id="cd14066">
    <property type="entry name" value="STKc_IRAK"/>
    <property type="match status" value="1"/>
</dbReference>
<evidence type="ECO:0000256" key="11">
    <source>
        <dbReference type="ARBA" id="ARBA00022734"/>
    </source>
</evidence>
<dbReference type="Pfam" id="PF00139">
    <property type="entry name" value="Lectin_legB"/>
    <property type="match status" value="1"/>
</dbReference>
<dbReference type="CDD" id="cd06899">
    <property type="entry name" value="lectin_legume_LecRK_Arcelin_ConA"/>
    <property type="match status" value="1"/>
</dbReference>
<evidence type="ECO:0000256" key="21">
    <source>
        <dbReference type="ARBA" id="ARBA00058818"/>
    </source>
</evidence>
<dbReference type="AlphaFoldDB" id="A0AAN9KLL7"/>
<comment type="similarity">
    <text evidence="2">Belongs to the leguminous lectin family.</text>
</comment>
<dbReference type="Gene3D" id="1.10.510.10">
    <property type="entry name" value="Transferase(Phosphotransferase) domain 1"/>
    <property type="match status" value="1"/>
</dbReference>
<reference evidence="26 27" key="1">
    <citation type="submission" date="2024-01" db="EMBL/GenBank/DDBJ databases">
        <title>The genomes of 5 underutilized Papilionoideae crops provide insights into root nodulation and disease resistance.</title>
        <authorList>
            <person name="Yuan L."/>
        </authorList>
    </citation>
    <scope>NUCLEOTIDE SEQUENCE [LARGE SCALE GENOMIC DNA]</scope>
    <source>
        <strain evidence="26">LY-2023</strain>
        <tissue evidence="26">Leaf</tissue>
    </source>
</reference>
<evidence type="ECO:0000256" key="8">
    <source>
        <dbReference type="ARBA" id="ARBA00022679"/>
    </source>
</evidence>
<protein>
    <recommendedName>
        <fullName evidence="5">non-specific serine/threonine protein kinase</fullName>
        <ecNumber evidence="5">2.7.11.1</ecNumber>
    </recommendedName>
</protein>
<keyword evidence="19" id="KW-0325">Glycoprotein</keyword>
<dbReference type="GO" id="GO:0030246">
    <property type="term" value="F:carbohydrate binding"/>
    <property type="evidence" value="ECO:0007669"/>
    <property type="project" value="UniProtKB-KW"/>
</dbReference>
<evidence type="ECO:0000256" key="22">
    <source>
        <dbReference type="ARBA" id="ARBA00063357"/>
    </source>
</evidence>
<keyword evidence="15 23" id="KW-0067">ATP-binding</keyword>
<keyword evidence="27" id="KW-1185">Reference proteome</keyword>
<evidence type="ECO:0000256" key="10">
    <source>
        <dbReference type="ARBA" id="ARBA00022729"/>
    </source>
</evidence>
<evidence type="ECO:0000256" key="24">
    <source>
        <dbReference type="SAM" id="Phobius"/>
    </source>
</evidence>
<dbReference type="Gene3D" id="3.30.200.20">
    <property type="entry name" value="Phosphorylase Kinase, domain 1"/>
    <property type="match status" value="1"/>
</dbReference>
<keyword evidence="14" id="KW-0611">Plant defense</keyword>
<evidence type="ECO:0000256" key="6">
    <source>
        <dbReference type="ARBA" id="ARBA00022475"/>
    </source>
</evidence>
<keyword evidence="11" id="KW-0430">Lectin</keyword>
<dbReference type="GO" id="GO:0009626">
    <property type="term" value="P:plant-type hypersensitive response"/>
    <property type="evidence" value="ECO:0007669"/>
    <property type="project" value="UniProtKB-ARBA"/>
</dbReference>
<evidence type="ECO:0000256" key="18">
    <source>
        <dbReference type="ARBA" id="ARBA00023170"/>
    </source>
</evidence>
<dbReference type="InterPro" id="IPR017441">
    <property type="entry name" value="Protein_kinase_ATP_BS"/>
</dbReference>
<evidence type="ECO:0000259" key="25">
    <source>
        <dbReference type="PROSITE" id="PS50011"/>
    </source>
</evidence>
<evidence type="ECO:0000256" key="23">
    <source>
        <dbReference type="PROSITE-ProRule" id="PRU10141"/>
    </source>
</evidence>
<dbReference type="InterPro" id="IPR019825">
    <property type="entry name" value="Lectin_legB_Mn/Ca_BS"/>
</dbReference>
<keyword evidence="18" id="KW-0675">Receptor</keyword>
<dbReference type="GO" id="GO:0002229">
    <property type="term" value="P:defense response to oomycetes"/>
    <property type="evidence" value="ECO:0007669"/>
    <property type="project" value="UniProtKB-ARBA"/>
</dbReference>
<evidence type="ECO:0000256" key="3">
    <source>
        <dbReference type="ARBA" id="ARBA00008536"/>
    </source>
</evidence>
<dbReference type="PROSITE" id="PS00307">
    <property type="entry name" value="LECTIN_LEGUME_BETA"/>
    <property type="match status" value="1"/>
</dbReference>
<dbReference type="PANTHER" id="PTHR27007">
    <property type="match status" value="1"/>
</dbReference>
<evidence type="ECO:0000256" key="1">
    <source>
        <dbReference type="ARBA" id="ARBA00004251"/>
    </source>
</evidence>
<dbReference type="InterPro" id="IPR000719">
    <property type="entry name" value="Prot_kinase_dom"/>
</dbReference>
<keyword evidence="12 23" id="KW-0547">Nucleotide-binding</keyword>
<comment type="function">
    <text evidence="21">Promotes hydrogen peroxide H(2)O(2) production and cell death.</text>
</comment>
<evidence type="ECO:0000256" key="4">
    <source>
        <dbReference type="ARBA" id="ARBA00010217"/>
    </source>
</evidence>
<dbReference type="InterPro" id="IPR011009">
    <property type="entry name" value="Kinase-like_dom_sf"/>
</dbReference>
<organism evidence="26 27">
    <name type="scientific">Clitoria ternatea</name>
    <name type="common">Butterfly pea</name>
    <dbReference type="NCBI Taxonomy" id="43366"/>
    <lineage>
        <taxon>Eukaryota</taxon>
        <taxon>Viridiplantae</taxon>
        <taxon>Streptophyta</taxon>
        <taxon>Embryophyta</taxon>
        <taxon>Tracheophyta</taxon>
        <taxon>Spermatophyta</taxon>
        <taxon>Magnoliopsida</taxon>
        <taxon>eudicotyledons</taxon>
        <taxon>Gunneridae</taxon>
        <taxon>Pentapetalae</taxon>
        <taxon>rosids</taxon>
        <taxon>fabids</taxon>
        <taxon>Fabales</taxon>
        <taxon>Fabaceae</taxon>
        <taxon>Papilionoideae</taxon>
        <taxon>50 kb inversion clade</taxon>
        <taxon>NPAAA clade</taxon>
        <taxon>indigoferoid/millettioid clade</taxon>
        <taxon>Phaseoleae</taxon>
        <taxon>Clitoria</taxon>
    </lineage>
</organism>
<keyword evidence="10" id="KW-0732">Signal</keyword>
<evidence type="ECO:0000256" key="17">
    <source>
        <dbReference type="ARBA" id="ARBA00023136"/>
    </source>
</evidence>
<evidence type="ECO:0000256" key="14">
    <source>
        <dbReference type="ARBA" id="ARBA00022821"/>
    </source>
</evidence>
<evidence type="ECO:0000256" key="16">
    <source>
        <dbReference type="ARBA" id="ARBA00022989"/>
    </source>
</evidence>
<dbReference type="Pfam" id="PF00069">
    <property type="entry name" value="Pkinase"/>
    <property type="match status" value="1"/>
</dbReference>
<dbReference type="SUPFAM" id="SSF49899">
    <property type="entry name" value="Concanavalin A-like lectins/glucanases"/>
    <property type="match status" value="1"/>
</dbReference>
<dbReference type="PROSITE" id="PS00308">
    <property type="entry name" value="LECTIN_LEGUME_ALPHA"/>
    <property type="match status" value="1"/>
</dbReference>
<comment type="function">
    <text evidence="20">Involved in resistance response to the pathogenic oomycetes Phytophthora infestans and Phytophthora capsici.</text>
</comment>
<comment type="similarity">
    <text evidence="3">In the N-terminal section; belongs to the leguminous lectin family.</text>
</comment>
<evidence type="ECO:0000256" key="13">
    <source>
        <dbReference type="ARBA" id="ARBA00022777"/>
    </source>
</evidence>
<dbReference type="GO" id="GO:0005886">
    <property type="term" value="C:plasma membrane"/>
    <property type="evidence" value="ECO:0007669"/>
    <property type="project" value="UniProtKB-SubCell"/>
</dbReference>
<dbReference type="PROSITE" id="PS00107">
    <property type="entry name" value="PROTEIN_KINASE_ATP"/>
    <property type="match status" value="1"/>
</dbReference>
<feature type="domain" description="Protein kinase" evidence="25">
    <location>
        <begin position="377"/>
        <end position="655"/>
    </location>
</feature>
<dbReference type="InterPro" id="IPR050528">
    <property type="entry name" value="L-type_Lectin-RKs"/>
</dbReference>
<name>A0AAN9KLL7_CLITE</name>
<dbReference type="Gene3D" id="2.60.120.200">
    <property type="match status" value="1"/>
</dbReference>
<dbReference type="SMART" id="SM00220">
    <property type="entry name" value="S_TKc"/>
    <property type="match status" value="1"/>
</dbReference>
<dbReference type="InterPro" id="IPR013320">
    <property type="entry name" value="ConA-like_dom_sf"/>
</dbReference>
<dbReference type="PROSITE" id="PS00108">
    <property type="entry name" value="PROTEIN_KINASE_ST"/>
    <property type="match status" value="1"/>
</dbReference>
<dbReference type="GO" id="GO:0004674">
    <property type="term" value="F:protein serine/threonine kinase activity"/>
    <property type="evidence" value="ECO:0007669"/>
    <property type="project" value="UniProtKB-KW"/>
</dbReference>
<comment type="subcellular location">
    <subcellularLocation>
        <location evidence="1">Cell membrane</location>
        <topology evidence="1">Single-pass type I membrane protein</topology>
    </subcellularLocation>
</comment>
<dbReference type="EMBL" id="JAYKXN010000001">
    <property type="protein sequence ID" value="KAK7319514.1"/>
    <property type="molecule type" value="Genomic_DNA"/>
</dbReference>
<dbReference type="FunFam" id="3.30.200.20:FF:000168">
    <property type="entry name" value="L-type lectin-domain containing receptor kinase IX.1"/>
    <property type="match status" value="1"/>
</dbReference>
<evidence type="ECO:0000256" key="2">
    <source>
        <dbReference type="ARBA" id="ARBA00007606"/>
    </source>
</evidence>
<dbReference type="FunFam" id="2.60.120.200:FF:000103">
    <property type="entry name" value="L-type lectin-domain containing receptor kinase IX.1"/>
    <property type="match status" value="1"/>
</dbReference>
<dbReference type="InterPro" id="IPR000985">
    <property type="entry name" value="Lectin_LegA_CS"/>
</dbReference>
<evidence type="ECO:0000256" key="19">
    <source>
        <dbReference type="ARBA" id="ARBA00023180"/>
    </source>
</evidence>
<keyword evidence="13" id="KW-0418">Kinase</keyword>
<keyword evidence="9 24" id="KW-0812">Transmembrane</keyword>
<feature type="transmembrane region" description="Helical" evidence="24">
    <location>
        <begin position="309"/>
        <end position="333"/>
    </location>
</feature>
<dbReference type="Proteomes" id="UP001359559">
    <property type="component" value="Unassembled WGS sequence"/>
</dbReference>
<keyword evidence="16 24" id="KW-1133">Transmembrane helix</keyword>
<evidence type="ECO:0000256" key="12">
    <source>
        <dbReference type="ARBA" id="ARBA00022741"/>
    </source>
</evidence>
<evidence type="ECO:0000256" key="5">
    <source>
        <dbReference type="ARBA" id="ARBA00012513"/>
    </source>
</evidence>
<dbReference type="InterPro" id="IPR001220">
    <property type="entry name" value="Legume_lectin_dom"/>
</dbReference>
<feature type="binding site" evidence="23">
    <location>
        <position position="406"/>
    </location>
    <ligand>
        <name>ATP</name>
        <dbReference type="ChEBI" id="CHEBI:30616"/>
    </ligand>
</feature>
<proteinExistence type="inferred from homology"/>
<evidence type="ECO:0000256" key="9">
    <source>
        <dbReference type="ARBA" id="ARBA00022692"/>
    </source>
</evidence>
<keyword evidence="7" id="KW-0723">Serine/threonine-protein kinase</keyword>
<evidence type="ECO:0000313" key="27">
    <source>
        <dbReference type="Proteomes" id="UP001359559"/>
    </source>
</evidence>
<evidence type="ECO:0000256" key="20">
    <source>
        <dbReference type="ARBA" id="ARBA00058054"/>
    </source>
</evidence>
<comment type="similarity">
    <text evidence="4">In the C-terminal section; belongs to the protein kinase superfamily. Ser/Thr protein kinase family.</text>
</comment>
<dbReference type="InterPro" id="IPR008271">
    <property type="entry name" value="Ser/Thr_kinase_AS"/>
</dbReference>